<sequence>MASGINVIMYYGQAVLTGTGLAGNGAPIAQIGPGIIAVIGAIIALKLMDRLDRRTTLLLGVTLTTISHILIAAATGLQHDAQQLLAILGALSWVFEFTTVPETRGRSPEDLDIAITAGSLRTLKERSSAASRKGLAHVGR</sequence>
<name>A0A7Z0IH08_9MICO</name>
<dbReference type="GO" id="GO:0005886">
    <property type="term" value="C:plasma membrane"/>
    <property type="evidence" value="ECO:0007669"/>
    <property type="project" value="UniProtKB-SubCell"/>
</dbReference>
<protein>
    <submittedName>
        <fullName evidence="8">MFS family permease</fullName>
    </submittedName>
</protein>
<comment type="similarity">
    <text evidence="2">Belongs to the major facilitator superfamily. Sugar transporter (TC 2.A.1.1) family.</text>
</comment>
<feature type="transmembrane region" description="Helical" evidence="6">
    <location>
        <begin position="57"/>
        <end position="77"/>
    </location>
</feature>
<feature type="domain" description="Major facilitator superfamily (MFS) profile" evidence="7">
    <location>
        <begin position="1"/>
        <end position="140"/>
    </location>
</feature>
<dbReference type="AlphaFoldDB" id="A0A7Z0IH08"/>
<keyword evidence="5 6" id="KW-0472">Membrane</keyword>
<dbReference type="InterPro" id="IPR020846">
    <property type="entry name" value="MFS_dom"/>
</dbReference>
<dbReference type="PANTHER" id="PTHR48022">
    <property type="entry name" value="PLASTIDIC GLUCOSE TRANSPORTER 4"/>
    <property type="match status" value="1"/>
</dbReference>
<dbReference type="InterPro" id="IPR036259">
    <property type="entry name" value="MFS_trans_sf"/>
</dbReference>
<dbReference type="Gene3D" id="1.20.1250.20">
    <property type="entry name" value="MFS general substrate transporter like domains"/>
    <property type="match status" value="1"/>
</dbReference>
<evidence type="ECO:0000256" key="6">
    <source>
        <dbReference type="SAM" id="Phobius"/>
    </source>
</evidence>
<dbReference type="EMBL" id="JACBZP010000001">
    <property type="protein sequence ID" value="NYI67473.1"/>
    <property type="molecule type" value="Genomic_DNA"/>
</dbReference>
<proteinExistence type="inferred from homology"/>
<dbReference type="Proteomes" id="UP000539111">
    <property type="component" value="Unassembled WGS sequence"/>
</dbReference>
<accession>A0A7Z0IH08</accession>
<evidence type="ECO:0000259" key="7">
    <source>
        <dbReference type="PROSITE" id="PS50850"/>
    </source>
</evidence>
<evidence type="ECO:0000313" key="9">
    <source>
        <dbReference type="Proteomes" id="UP000539111"/>
    </source>
</evidence>
<evidence type="ECO:0000256" key="5">
    <source>
        <dbReference type="ARBA" id="ARBA00023136"/>
    </source>
</evidence>
<organism evidence="8 9">
    <name type="scientific">Spelaeicoccus albus</name>
    <dbReference type="NCBI Taxonomy" id="1280376"/>
    <lineage>
        <taxon>Bacteria</taxon>
        <taxon>Bacillati</taxon>
        <taxon>Actinomycetota</taxon>
        <taxon>Actinomycetes</taxon>
        <taxon>Micrococcales</taxon>
        <taxon>Brevibacteriaceae</taxon>
        <taxon>Spelaeicoccus</taxon>
    </lineage>
</organism>
<feature type="transmembrane region" description="Helical" evidence="6">
    <location>
        <begin position="28"/>
        <end position="45"/>
    </location>
</feature>
<comment type="subcellular location">
    <subcellularLocation>
        <location evidence="1">Cell membrane</location>
        <topology evidence="1">Multi-pass membrane protein</topology>
    </subcellularLocation>
</comment>
<keyword evidence="9" id="KW-1185">Reference proteome</keyword>
<dbReference type="SUPFAM" id="SSF103473">
    <property type="entry name" value="MFS general substrate transporter"/>
    <property type="match status" value="1"/>
</dbReference>
<evidence type="ECO:0000256" key="2">
    <source>
        <dbReference type="ARBA" id="ARBA00010992"/>
    </source>
</evidence>
<evidence type="ECO:0000313" key="8">
    <source>
        <dbReference type="EMBL" id="NYI67473.1"/>
    </source>
</evidence>
<dbReference type="PROSITE" id="PS50850">
    <property type="entry name" value="MFS"/>
    <property type="match status" value="1"/>
</dbReference>
<evidence type="ECO:0000256" key="4">
    <source>
        <dbReference type="ARBA" id="ARBA00022989"/>
    </source>
</evidence>
<dbReference type="GO" id="GO:0005351">
    <property type="term" value="F:carbohydrate:proton symporter activity"/>
    <property type="evidence" value="ECO:0007669"/>
    <property type="project" value="TreeGrafter"/>
</dbReference>
<evidence type="ECO:0000256" key="3">
    <source>
        <dbReference type="ARBA" id="ARBA00022692"/>
    </source>
</evidence>
<keyword evidence="4 6" id="KW-1133">Transmembrane helix</keyword>
<reference evidence="8 9" key="1">
    <citation type="submission" date="2020-07" db="EMBL/GenBank/DDBJ databases">
        <title>Sequencing the genomes of 1000 actinobacteria strains.</title>
        <authorList>
            <person name="Klenk H.-P."/>
        </authorList>
    </citation>
    <scope>NUCLEOTIDE SEQUENCE [LARGE SCALE GENOMIC DNA]</scope>
    <source>
        <strain evidence="8 9">DSM 26341</strain>
    </source>
</reference>
<comment type="caution">
    <text evidence="8">The sequence shown here is derived from an EMBL/GenBank/DDBJ whole genome shotgun (WGS) entry which is preliminary data.</text>
</comment>
<evidence type="ECO:0000256" key="1">
    <source>
        <dbReference type="ARBA" id="ARBA00004651"/>
    </source>
</evidence>
<dbReference type="InterPro" id="IPR005828">
    <property type="entry name" value="MFS_sugar_transport-like"/>
</dbReference>
<dbReference type="PANTHER" id="PTHR48022:SF2">
    <property type="entry name" value="PLASTIDIC GLUCOSE TRANSPORTER 4"/>
    <property type="match status" value="1"/>
</dbReference>
<gene>
    <name evidence="8" type="ORF">BJY26_001779</name>
</gene>
<dbReference type="InterPro" id="IPR050360">
    <property type="entry name" value="MFS_Sugar_Transporters"/>
</dbReference>
<dbReference type="Pfam" id="PF00083">
    <property type="entry name" value="Sugar_tr"/>
    <property type="match status" value="1"/>
</dbReference>
<keyword evidence="3 6" id="KW-0812">Transmembrane</keyword>